<accession>A0ABT6PM68</accession>
<evidence type="ECO:0000256" key="1">
    <source>
        <dbReference type="SAM" id="MobiDB-lite"/>
    </source>
</evidence>
<evidence type="ECO:0000313" key="2">
    <source>
        <dbReference type="EMBL" id="MDI2029102.1"/>
    </source>
</evidence>
<proteinExistence type="predicted"/>
<evidence type="ECO:0000313" key="3">
    <source>
        <dbReference type="Proteomes" id="UP001237595"/>
    </source>
</evidence>
<name>A0ABT6PM68_9PSEU</name>
<sequence>MVSKLEAGDVLLDRRDGETLRLSKAKEAQQEIDTLQALAQLIASSLDDEACDRLADKLELSFPWIAFLPDSRRREFVGQFLRVARACASVGRFERLTIVLNSWRATAEAYADPAVTPDGSDLEYLDEAAGVDDPRVDE</sequence>
<feature type="region of interest" description="Disordered" evidence="1">
    <location>
        <begin position="118"/>
        <end position="138"/>
    </location>
</feature>
<protein>
    <submittedName>
        <fullName evidence="2">Uncharacterized protein</fullName>
    </submittedName>
</protein>
<dbReference type="RefSeq" id="WP_281455431.1">
    <property type="nucleotide sequence ID" value="NZ_JASAOF010000004.1"/>
</dbReference>
<comment type="caution">
    <text evidence="2">The sequence shown here is derived from an EMBL/GenBank/DDBJ whole genome shotgun (WGS) entry which is preliminary data.</text>
</comment>
<dbReference type="Proteomes" id="UP001237595">
    <property type="component" value="Unassembled WGS sequence"/>
</dbReference>
<organism evidence="2 3">
    <name type="scientific">Saccharopolyspora ipomoeae</name>
    <dbReference type="NCBI Taxonomy" id="3042027"/>
    <lineage>
        <taxon>Bacteria</taxon>
        <taxon>Bacillati</taxon>
        <taxon>Actinomycetota</taxon>
        <taxon>Actinomycetes</taxon>
        <taxon>Pseudonocardiales</taxon>
        <taxon>Pseudonocardiaceae</taxon>
        <taxon>Saccharopolyspora</taxon>
    </lineage>
</organism>
<keyword evidence="3" id="KW-1185">Reference proteome</keyword>
<gene>
    <name evidence="2" type="ORF">QFW96_10805</name>
</gene>
<reference evidence="2 3" key="1">
    <citation type="submission" date="2023-04" db="EMBL/GenBank/DDBJ databases">
        <title>Draft genome sequence of Saccharopolyspora sp. TS4A08 isolated from sweet potato rhizospheric soil.</title>
        <authorList>
            <person name="Suksaard P."/>
            <person name="Duangmal K."/>
        </authorList>
    </citation>
    <scope>NUCLEOTIDE SEQUENCE [LARGE SCALE GENOMIC DNA]</scope>
    <source>
        <strain evidence="2 3">TS4A08</strain>
    </source>
</reference>
<feature type="compositionally biased region" description="Acidic residues" evidence="1">
    <location>
        <begin position="120"/>
        <end position="131"/>
    </location>
</feature>
<dbReference type="EMBL" id="JASAOF010000004">
    <property type="protein sequence ID" value="MDI2029102.1"/>
    <property type="molecule type" value="Genomic_DNA"/>
</dbReference>